<evidence type="ECO:0000313" key="2">
    <source>
        <dbReference type="EMBL" id="MBW4709211.1"/>
    </source>
</evidence>
<dbReference type="Proteomes" id="UP001138661">
    <property type="component" value="Unassembled WGS sequence"/>
</dbReference>
<proteinExistence type="predicted"/>
<dbReference type="RefSeq" id="WP_219504487.1">
    <property type="nucleotide sequence ID" value="NZ_JAHXDN010000004.1"/>
</dbReference>
<feature type="signal peptide" evidence="1">
    <location>
        <begin position="1"/>
        <end position="22"/>
    </location>
</feature>
<protein>
    <recommendedName>
        <fullName evidence="4">HMA domain-containing protein</fullName>
    </recommendedName>
</protein>
<dbReference type="EMBL" id="JAHXDN010000004">
    <property type="protein sequence ID" value="MBW4709211.1"/>
    <property type="molecule type" value="Genomic_DNA"/>
</dbReference>
<keyword evidence="3" id="KW-1185">Reference proteome</keyword>
<reference evidence="2" key="1">
    <citation type="submission" date="2021-07" db="EMBL/GenBank/DDBJ databases">
        <title>Roseobacter insulae sp. nov., isolated from a tidal flat.</title>
        <authorList>
            <person name="Park S."/>
            <person name="Yoon J.-H."/>
        </authorList>
    </citation>
    <scope>NUCLEOTIDE SEQUENCE</scope>
    <source>
        <strain evidence="2">YSTF-M11</strain>
    </source>
</reference>
<evidence type="ECO:0008006" key="4">
    <source>
        <dbReference type="Google" id="ProtNLM"/>
    </source>
</evidence>
<accession>A0A9X1FX68</accession>
<sequence length="131" mass="13900">MKKIALTCTLATALGWPLPGLACEICAREIVVDQNTLACLTDRLHDALKNQPGPRKIVELCAPADEVSKGVIPTLDSGAQARAKLKVTRAFVIETARVDCLIDLATDMRTKADGPFPIAVSFGDDVCPASP</sequence>
<keyword evidence="1" id="KW-0732">Signal</keyword>
<organism evidence="2 3">
    <name type="scientific">Roseobacter insulae</name>
    <dbReference type="NCBI Taxonomy" id="2859783"/>
    <lineage>
        <taxon>Bacteria</taxon>
        <taxon>Pseudomonadati</taxon>
        <taxon>Pseudomonadota</taxon>
        <taxon>Alphaproteobacteria</taxon>
        <taxon>Rhodobacterales</taxon>
        <taxon>Roseobacteraceae</taxon>
        <taxon>Roseobacter</taxon>
    </lineage>
</organism>
<gene>
    <name evidence="2" type="ORF">KX928_15575</name>
</gene>
<evidence type="ECO:0000313" key="3">
    <source>
        <dbReference type="Proteomes" id="UP001138661"/>
    </source>
</evidence>
<evidence type="ECO:0000256" key="1">
    <source>
        <dbReference type="SAM" id="SignalP"/>
    </source>
</evidence>
<dbReference type="AlphaFoldDB" id="A0A9X1FX68"/>
<comment type="caution">
    <text evidence="2">The sequence shown here is derived from an EMBL/GenBank/DDBJ whole genome shotgun (WGS) entry which is preliminary data.</text>
</comment>
<feature type="chain" id="PRO_5040917177" description="HMA domain-containing protein" evidence="1">
    <location>
        <begin position="23"/>
        <end position="131"/>
    </location>
</feature>
<name>A0A9X1FX68_9RHOB</name>